<dbReference type="Pfam" id="PF03437">
    <property type="entry name" value="BtpA"/>
    <property type="match status" value="1"/>
</dbReference>
<proteinExistence type="predicted"/>
<evidence type="ECO:0000313" key="1">
    <source>
        <dbReference type="EMBL" id="RGW53057.1"/>
    </source>
</evidence>
<dbReference type="InterPro" id="IPR005137">
    <property type="entry name" value="BtpA"/>
</dbReference>
<sequence length="262" mass="28945">MKNVKKPIIIGAVHLPYYGRNNPFQSYSEIEEYVMTNIKAHYENGIDTVYIQDENLTLGDALPETIALMSSLCKMVKHEFPEQKLGLIMQAVDGIAPIAAATVSGADFVRIKVFTGMIFKAEGIRRGVGETAMQYKSILHSNVKILADVHDREGIPMPGVPIEMAIDWAANTGADALILTGHNYDETLTFIKTAEQMDLNKPVLVGGSVNENNIYEILDHCEGAVVSSSLMLDEVEEGGLLKWDAEKIKRFADKVAAYKNRQ</sequence>
<dbReference type="Proteomes" id="UP000266376">
    <property type="component" value="Unassembled WGS sequence"/>
</dbReference>
<evidence type="ECO:0008006" key="3">
    <source>
        <dbReference type="Google" id="ProtNLM"/>
    </source>
</evidence>
<dbReference type="AlphaFoldDB" id="A0A395XPI6"/>
<reference evidence="1 2" key="1">
    <citation type="submission" date="2018-08" db="EMBL/GenBank/DDBJ databases">
        <title>A genome reference for cultivated species of the human gut microbiota.</title>
        <authorList>
            <person name="Zou Y."/>
            <person name="Xue W."/>
            <person name="Luo G."/>
        </authorList>
    </citation>
    <scope>NUCLEOTIDE SEQUENCE [LARGE SCALE GENOMIC DNA]</scope>
    <source>
        <strain evidence="1 2">AF12-11</strain>
    </source>
</reference>
<protein>
    <recommendedName>
        <fullName evidence="3">BtpA family membrane complex biogenesis protein</fullName>
    </recommendedName>
</protein>
<evidence type="ECO:0000313" key="2">
    <source>
        <dbReference type="Proteomes" id="UP000266376"/>
    </source>
</evidence>
<accession>A0A395XPI6</accession>
<dbReference type="Gene3D" id="3.40.50.2300">
    <property type="match status" value="1"/>
</dbReference>
<dbReference type="PANTHER" id="PTHR21381:SF3">
    <property type="entry name" value="SGC REGION PROTEIN SGCQ-RELATED"/>
    <property type="match status" value="1"/>
</dbReference>
<dbReference type="InterPro" id="IPR036206">
    <property type="entry name" value="ThiamineP_synth_sf"/>
</dbReference>
<dbReference type="EMBL" id="QSAJ01000018">
    <property type="protein sequence ID" value="RGW53057.1"/>
    <property type="molecule type" value="Genomic_DNA"/>
</dbReference>
<organism evidence="1 2">
    <name type="scientific">Dorea formicigenerans</name>
    <dbReference type="NCBI Taxonomy" id="39486"/>
    <lineage>
        <taxon>Bacteria</taxon>
        <taxon>Bacillati</taxon>
        <taxon>Bacillota</taxon>
        <taxon>Clostridia</taxon>
        <taxon>Lachnospirales</taxon>
        <taxon>Lachnospiraceae</taxon>
        <taxon>Dorea</taxon>
    </lineage>
</organism>
<dbReference type="PANTHER" id="PTHR21381">
    <property type="entry name" value="ZGC:162297"/>
    <property type="match status" value="1"/>
</dbReference>
<dbReference type="SUPFAM" id="SSF51391">
    <property type="entry name" value="Thiamin phosphate synthase"/>
    <property type="match status" value="1"/>
</dbReference>
<gene>
    <name evidence="1" type="ORF">DWV67_08460</name>
</gene>
<comment type="caution">
    <text evidence="1">The sequence shown here is derived from an EMBL/GenBank/DDBJ whole genome shotgun (WGS) entry which is preliminary data.</text>
</comment>
<name>A0A395XPI6_9FIRM</name>